<dbReference type="AlphaFoldDB" id="A0AAQ3S4X0"/>
<sequence>MGLRKDVDDYLFKDEHCPGTEEAEPINIDISRYQFRRQIDFEKFVVDQFKRHDNKMSKLQKSFSELHRKMDYALMINAFGGTSKEDSRSEKDNADEKLLEMSDSEYGLRVIVLSL</sequence>
<dbReference type="EMBL" id="CP144698">
    <property type="protein sequence ID" value="WVZ17477.1"/>
    <property type="molecule type" value="Genomic_DNA"/>
</dbReference>
<proteinExistence type="predicted"/>
<name>A0AAQ3S4X0_VIGMU</name>
<gene>
    <name evidence="1" type="ORF">V8G54_010459</name>
</gene>
<keyword evidence="2" id="KW-1185">Reference proteome</keyword>
<accession>A0AAQ3S4X0</accession>
<organism evidence="1 2">
    <name type="scientific">Vigna mungo</name>
    <name type="common">Black gram</name>
    <name type="synonym">Phaseolus mungo</name>
    <dbReference type="NCBI Taxonomy" id="3915"/>
    <lineage>
        <taxon>Eukaryota</taxon>
        <taxon>Viridiplantae</taxon>
        <taxon>Streptophyta</taxon>
        <taxon>Embryophyta</taxon>
        <taxon>Tracheophyta</taxon>
        <taxon>Spermatophyta</taxon>
        <taxon>Magnoliopsida</taxon>
        <taxon>eudicotyledons</taxon>
        <taxon>Gunneridae</taxon>
        <taxon>Pentapetalae</taxon>
        <taxon>rosids</taxon>
        <taxon>fabids</taxon>
        <taxon>Fabales</taxon>
        <taxon>Fabaceae</taxon>
        <taxon>Papilionoideae</taxon>
        <taxon>50 kb inversion clade</taxon>
        <taxon>NPAAA clade</taxon>
        <taxon>indigoferoid/millettioid clade</taxon>
        <taxon>Phaseoleae</taxon>
        <taxon>Vigna</taxon>
    </lineage>
</organism>
<reference evidence="1 2" key="1">
    <citation type="journal article" date="2023" name="Life. Sci Alliance">
        <title>Evolutionary insights into 3D genome organization and epigenetic landscape of Vigna mungo.</title>
        <authorList>
            <person name="Junaid A."/>
            <person name="Singh B."/>
            <person name="Bhatia S."/>
        </authorList>
    </citation>
    <scope>NUCLEOTIDE SEQUENCE [LARGE SCALE GENOMIC DNA]</scope>
    <source>
        <strain evidence="1">Urdbean</strain>
    </source>
</reference>
<evidence type="ECO:0000313" key="2">
    <source>
        <dbReference type="Proteomes" id="UP001374535"/>
    </source>
</evidence>
<dbReference type="Proteomes" id="UP001374535">
    <property type="component" value="Chromosome 3"/>
</dbReference>
<protein>
    <submittedName>
        <fullName evidence="1">Uncharacterized protein</fullName>
    </submittedName>
</protein>
<evidence type="ECO:0000313" key="1">
    <source>
        <dbReference type="EMBL" id="WVZ17477.1"/>
    </source>
</evidence>